<dbReference type="InterPro" id="IPR038740">
    <property type="entry name" value="BioF2-like_GNAT_dom"/>
</dbReference>
<dbReference type="Proteomes" id="UP000551327">
    <property type="component" value="Unassembled WGS sequence"/>
</dbReference>
<keyword evidence="3" id="KW-0808">Transferase</keyword>
<evidence type="ECO:0000256" key="1">
    <source>
        <dbReference type="SAM" id="MobiDB-lite"/>
    </source>
</evidence>
<protein>
    <submittedName>
        <fullName evidence="3">GNAT family N-acetyltransferase</fullName>
    </submittedName>
</protein>
<sequence>MAVARAEASGPAARRQWERLVASAAEPNPFFEPWYLLPSLAALDPGGRVTLLVIERAGEWLGLLPLALERRYYGHPLPHWRGWLHANAFVGLPLIARGHEAEVWTALLAHLDRTAGTGLFLHLAGLPLASPVCAALAAVCAAQGRQAALVHREERALLQSASSPADYLDGALSGKKRKELRRQHARLSELGELAITRQRDAVGIEGWIAAFLALEQAGWKGRAGSALASHPATRSLFELALREAAMQGRLERLTLALDGVPIALLATFLAAPGAFSYKTAFDERYARYSPGVLLQRENLALLDDPQIAWCDSCAAEDHPMIDHLWRERRAIGRLSIAIGGRLRRGAFRLLARAEGGTTAPGPSLEGGMAPAGDPA</sequence>
<evidence type="ECO:0000313" key="4">
    <source>
        <dbReference type="Proteomes" id="UP000551327"/>
    </source>
</evidence>
<dbReference type="EMBL" id="JACLAX010000002">
    <property type="protein sequence ID" value="MBC2668161.1"/>
    <property type="molecule type" value="Genomic_DNA"/>
</dbReference>
<gene>
    <name evidence="3" type="ORF">H7F53_03255</name>
</gene>
<organism evidence="3 4">
    <name type="scientific">Novosphingobium piscinae</name>
    <dbReference type="NCBI Taxonomy" id="1507448"/>
    <lineage>
        <taxon>Bacteria</taxon>
        <taxon>Pseudomonadati</taxon>
        <taxon>Pseudomonadota</taxon>
        <taxon>Alphaproteobacteria</taxon>
        <taxon>Sphingomonadales</taxon>
        <taxon>Sphingomonadaceae</taxon>
        <taxon>Novosphingobium</taxon>
    </lineage>
</organism>
<keyword evidence="4" id="KW-1185">Reference proteome</keyword>
<comment type="caution">
    <text evidence="3">The sequence shown here is derived from an EMBL/GenBank/DDBJ whole genome shotgun (WGS) entry which is preliminary data.</text>
</comment>
<dbReference type="SUPFAM" id="SSF55729">
    <property type="entry name" value="Acyl-CoA N-acyltransferases (Nat)"/>
    <property type="match status" value="1"/>
</dbReference>
<dbReference type="Pfam" id="PF13480">
    <property type="entry name" value="Acetyltransf_6"/>
    <property type="match status" value="1"/>
</dbReference>
<evidence type="ECO:0000313" key="3">
    <source>
        <dbReference type="EMBL" id="MBC2668161.1"/>
    </source>
</evidence>
<feature type="region of interest" description="Disordered" evidence="1">
    <location>
        <begin position="356"/>
        <end position="375"/>
    </location>
</feature>
<reference evidence="3 4" key="1">
    <citation type="submission" date="2020-08" db="EMBL/GenBank/DDBJ databases">
        <title>The genome sequence of type strain Novosphingobium piscinae KCTC 42194.</title>
        <authorList>
            <person name="Liu Y."/>
        </authorList>
    </citation>
    <scope>NUCLEOTIDE SEQUENCE [LARGE SCALE GENOMIC DNA]</scope>
    <source>
        <strain evidence="3 4">KCTC 42194</strain>
    </source>
</reference>
<evidence type="ECO:0000259" key="2">
    <source>
        <dbReference type="Pfam" id="PF13480"/>
    </source>
</evidence>
<proteinExistence type="predicted"/>
<dbReference type="GO" id="GO:0016740">
    <property type="term" value="F:transferase activity"/>
    <property type="evidence" value="ECO:0007669"/>
    <property type="project" value="UniProtKB-KW"/>
</dbReference>
<name>A0A7X1FWD2_9SPHN</name>
<accession>A0A7X1FWD2</accession>
<dbReference type="AlphaFoldDB" id="A0A7X1FWD2"/>
<feature type="domain" description="BioF2-like acetyltransferase" evidence="2">
    <location>
        <begin position="175"/>
        <end position="308"/>
    </location>
</feature>
<dbReference type="InterPro" id="IPR016181">
    <property type="entry name" value="Acyl_CoA_acyltransferase"/>
</dbReference>